<dbReference type="GO" id="GO:0005886">
    <property type="term" value="C:plasma membrane"/>
    <property type="evidence" value="ECO:0007669"/>
    <property type="project" value="UniProtKB-SubCell"/>
</dbReference>
<dbReference type="SUPFAM" id="SSF57302">
    <property type="entry name" value="Snake toxin-like"/>
    <property type="match status" value="1"/>
</dbReference>
<keyword evidence="2" id="KW-0325">Glycoprotein</keyword>
<evidence type="ECO:0000313" key="7">
    <source>
        <dbReference type="Proteomes" id="UP000694520"/>
    </source>
</evidence>
<reference evidence="6" key="1">
    <citation type="submission" date="2019-05" db="EMBL/GenBank/DDBJ databases">
        <authorList>
            <person name="Zhang S."/>
            <person name="Liu J."/>
        </authorList>
    </citation>
    <scope>NUCLEOTIDE SEQUENCE [LARGE SCALE GENOMIC DNA]</scope>
</reference>
<dbReference type="InterPro" id="IPR035076">
    <property type="entry name" value="Toxin/TOLIP"/>
</dbReference>
<dbReference type="Ensembl" id="ENSBGRT00000007761.1">
    <property type="protein sequence ID" value="ENSBGRP00000006764.1"/>
    <property type="gene ID" value="ENSBGRG00000004207.1"/>
</dbReference>
<protein>
    <recommendedName>
        <fullName evidence="5">Snake toxin/toxin-like domain-containing protein</fullName>
    </recommendedName>
</protein>
<keyword evidence="7" id="KW-1185">Reference proteome</keyword>
<dbReference type="FunFam" id="2.10.60.10:FF:000003">
    <property type="entry name" value="lymphocyte antigen 6E isoform X1"/>
    <property type="match status" value="1"/>
</dbReference>
<evidence type="ECO:0000256" key="2">
    <source>
        <dbReference type="ARBA" id="ARBA00022622"/>
    </source>
</evidence>
<keyword evidence="2" id="KW-0472">Membrane</keyword>
<feature type="domain" description="Snake toxin/toxin-like" evidence="5">
    <location>
        <begin position="124"/>
        <end position="199"/>
    </location>
</feature>
<dbReference type="GO" id="GO:0098552">
    <property type="term" value="C:side of membrane"/>
    <property type="evidence" value="ECO:0007669"/>
    <property type="project" value="UniProtKB-KW"/>
</dbReference>
<evidence type="ECO:0000259" key="5">
    <source>
        <dbReference type="Pfam" id="PF00087"/>
    </source>
</evidence>
<accession>A0A8B9WKG3</accession>
<name>A0A8B9WKG3_BOSMU</name>
<dbReference type="PANTHER" id="PTHR16983:SF16">
    <property type="entry name" value="UPAR_LY6 DOMAIN-CONTAINING PROTEIN"/>
    <property type="match status" value="1"/>
</dbReference>
<dbReference type="PANTHER" id="PTHR16983">
    <property type="entry name" value="UPAR/LY6 DOMAIN-CONTAINING PROTEIN"/>
    <property type="match status" value="1"/>
</dbReference>
<keyword evidence="4" id="KW-0449">Lipoprotein</keyword>
<dbReference type="CDD" id="cd23560">
    <property type="entry name" value="TFP_LU_ECD_SLURP1_like"/>
    <property type="match status" value="1"/>
</dbReference>
<evidence type="ECO:0000313" key="6">
    <source>
        <dbReference type="Ensembl" id="ENSBGRP00000006764.1"/>
    </source>
</evidence>
<dbReference type="GeneTree" id="ENSGT00940000162933"/>
<reference evidence="6" key="2">
    <citation type="submission" date="2025-08" db="UniProtKB">
        <authorList>
            <consortium name="Ensembl"/>
        </authorList>
    </citation>
    <scope>IDENTIFICATION</scope>
</reference>
<comment type="subcellular location">
    <subcellularLocation>
        <location evidence="1">Cell membrane</location>
        <topology evidence="1">Lipid-anchor</topology>
        <topology evidence="1">GPI-anchor</topology>
    </subcellularLocation>
</comment>
<keyword evidence="2" id="KW-0336">GPI-anchor</keyword>
<dbReference type="InterPro" id="IPR051110">
    <property type="entry name" value="Ly-6/neurotoxin-like_GPI-ap"/>
</dbReference>
<dbReference type="AlphaFoldDB" id="A0A8B9WKG3"/>
<evidence type="ECO:0000256" key="4">
    <source>
        <dbReference type="ARBA" id="ARBA00023288"/>
    </source>
</evidence>
<organism evidence="6 7">
    <name type="scientific">Bos mutus grunniens</name>
    <name type="common">Wild yak</name>
    <name type="synonym">Bos grunniens</name>
    <dbReference type="NCBI Taxonomy" id="30521"/>
    <lineage>
        <taxon>Eukaryota</taxon>
        <taxon>Metazoa</taxon>
        <taxon>Chordata</taxon>
        <taxon>Craniata</taxon>
        <taxon>Vertebrata</taxon>
        <taxon>Euteleostomi</taxon>
        <taxon>Mammalia</taxon>
        <taxon>Eutheria</taxon>
        <taxon>Laurasiatheria</taxon>
        <taxon>Artiodactyla</taxon>
        <taxon>Ruminantia</taxon>
        <taxon>Pecora</taxon>
        <taxon>Bovidae</taxon>
        <taxon>Bovinae</taxon>
        <taxon>Bos</taxon>
    </lineage>
</organism>
<dbReference type="Gene3D" id="2.10.60.10">
    <property type="entry name" value="CD59"/>
    <property type="match status" value="1"/>
</dbReference>
<sequence>MPPPQDGIVFAVGGWVCGAQVCRGNKGGPEEEGVWGWPAPPGWVFRRVWGGVYLGLRAPTQLSRPQSPPATTGLLYPGPQGQLRLEGSVCARHEGCVGLPGPPGWVSGPGDEGLPRPSQVRPCCITCEQPTALPLCKNITYCKPNEIACKTTLVTVEAEFPFNESPVVTSTCASSCEATDPDSIGAAHPIFCCFHDLCNSVGIARLSAGALAPLGAVVLSHLLP</sequence>
<proteinExistence type="predicted"/>
<evidence type="ECO:0000256" key="1">
    <source>
        <dbReference type="ARBA" id="ARBA00004609"/>
    </source>
</evidence>
<keyword evidence="3" id="KW-0732">Signal</keyword>
<evidence type="ECO:0000256" key="3">
    <source>
        <dbReference type="ARBA" id="ARBA00022729"/>
    </source>
</evidence>
<dbReference type="Proteomes" id="UP000694520">
    <property type="component" value="Chromosome 18"/>
</dbReference>
<dbReference type="InterPro" id="IPR045860">
    <property type="entry name" value="Snake_toxin-like_sf"/>
</dbReference>
<reference evidence="6" key="3">
    <citation type="submission" date="2025-09" db="UniProtKB">
        <authorList>
            <consortium name="Ensembl"/>
        </authorList>
    </citation>
    <scope>IDENTIFICATION</scope>
</reference>
<dbReference type="Pfam" id="PF00087">
    <property type="entry name" value="Toxin_TOLIP"/>
    <property type="match status" value="1"/>
</dbReference>